<comment type="pathway">
    <text evidence="1">Cofactor biosynthesis; adenosylcobalamin biosynthesis.</text>
</comment>
<keyword evidence="1" id="KW-0812">Transmembrane</keyword>
<feature type="transmembrane region" description="Helical" evidence="1">
    <location>
        <begin position="48"/>
        <end position="65"/>
    </location>
</feature>
<sequence length="325" mass="34769">MILLAIVTTLLLEQVWPLAPRNPVLDALRHWAQAVARNVDAGAPQHAWLAWTLAVLGPTLAVALVHLALTWLAGWPLALLWTIAVLYVSLGFRQFSHHFVAIRDALEVGDEERARQLLARWQQVDESSIARGELVRLVLEHSVLAAHRHVFGVMLWFCLLEVVGLGPAGAVFYRQAGALARDWRASGSSPDAPVSAALADVTQAAWAWIDWLPARCTALALAIVGSFEDAIDAWRRHADRFGNANDGVILAAAAGAVGVRLGAMPARTAPGQPAGDVALGGGADDALPGEAPSVLHFARVVGLVWRMVALWLLLLALLTVAHVLG</sequence>
<accession>A0ABV6PX64</accession>
<protein>
    <recommendedName>
        <fullName evidence="1">Cobalamin biosynthesis protein CobD</fullName>
    </recommendedName>
</protein>
<comment type="caution">
    <text evidence="2">The sequence shown here is derived from an EMBL/GenBank/DDBJ whole genome shotgun (WGS) entry which is preliminary data.</text>
</comment>
<reference evidence="2 3" key="1">
    <citation type="submission" date="2024-09" db="EMBL/GenBank/DDBJ databases">
        <authorList>
            <person name="Sun Q."/>
            <person name="Mori K."/>
        </authorList>
    </citation>
    <scope>NUCLEOTIDE SEQUENCE [LARGE SCALE GENOMIC DNA]</scope>
    <source>
        <strain evidence="2 3">NCAIM B.02336</strain>
    </source>
</reference>
<dbReference type="Pfam" id="PF03186">
    <property type="entry name" value="CobD_Cbib"/>
    <property type="match status" value="1"/>
</dbReference>
<comment type="function">
    <text evidence="1">Converts cobyric acid to cobinamide by the addition of aminopropanol on the F carboxylic group.</text>
</comment>
<dbReference type="NCBIfam" id="NF005792">
    <property type="entry name" value="PRK07630.1"/>
    <property type="match status" value="1"/>
</dbReference>
<dbReference type="RefSeq" id="WP_377485150.1">
    <property type="nucleotide sequence ID" value="NZ_JBHLTN010000044.1"/>
</dbReference>
<feature type="transmembrane region" description="Helical" evidence="1">
    <location>
        <begin position="303"/>
        <end position="324"/>
    </location>
</feature>
<evidence type="ECO:0000313" key="3">
    <source>
        <dbReference type="Proteomes" id="UP001589834"/>
    </source>
</evidence>
<keyword evidence="1" id="KW-0472">Membrane</keyword>
<keyword evidence="1" id="KW-0169">Cobalamin biosynthesis</keyword>
<dbReference type="InterPro" id="IPR052966">
    <property type="entry name" value="Beta-lactamase_Reg"/>
</dbReference>
<feature type="transmembrane region" description="Helical" evidence="1">
    <location>
        <begin position="72"/>
        <end position="90"/>
    </location>
</feature>
<organism evidence="2 3">
    <name type="scientific">Ottowia pentelensis</name>
    <dbReference type="NCBI Taxonomy" id="511108"/>
    <lineage>
        <taxon>Bacteria</taxon>
        <taxon>Pseudomonadati</taxon>
        <taxon>Pseudomonadota</taxon>
        <taxon>Betaproteobacteria</taxon>
        <taxon>Burkholderiales</taxon>
        <taxon>Comamonadaceae</taxon>
        <taxon>Ottowia</taxon>
    </lineage>
</organism>
<dbReference type="PANTHER" id="PTHR38684:SF1">
    <property type="entry name" value="PROTEIN AMPE"/>
    <property type="match status" value="1"/>
</dbReference>
<keyword evidence="3" id="KW-1185">Reference proteome</keyword>
<comment type="similarity">
    <text evidence="1">Belongs to the CobD/CbiB family.</text>
</comment>
<dbReference type="PANTHER" id="PTHR38684">
    <property type="entry name" value="PROTEIN AMPE"/>
    <property type="match status" value="1"/>
</dbReference>
<comment type="subcellular location">
    <subcellularLocation>
        <location evidence="1">Cell membrane</location>
        <topology evidence="1">Multi-pass membrane protein</topology>
    </subcellularLocation>
</comment>
<dbReference type="EMBL" id="JBHLTN010000044">
    <property type="protein sequence ID" value="MFC0594435.1"/>
    <property type="molecule type" value="Genomic_DNA"/>
</dbReference>
<keyword evidence="1" id="KW-1133">Transmembrane helix</keyword>
<feature type="transmembrane region" description="Helical" evidence="1">
    <location>
        <begin position="153"/>
        <end position="173"/>
    </location>
</feature>
<evidence type="ECO:0000256" key="1">
    <source>
        <dbReference type="HAMAP-Rule" id="MF_00024"/>
    </source>
</evidence>
<gene>
    <name evidence="1" type="primary">cobD</name>
    <name evidence="2" type="ORF">ACFFGG_17940</name>
</gene>
<keyword evidence="1" id="KW-1003">Cell membrane</keyword>
<evidence type="ECO:0000313" key="2">
    <source>
        <dbReference type="EMBL" id="MFC0594435.1"/>
    </source>
</evidence>
<proteinExistence type="inferred from homology"/>
<dbReference type="InterPro" id="IPR004485">
    <property type="entry name" value="Cobalamin_biosynth_CobD/CbiB"/>
</dbReference>
<dbReference type="Proteomes" id="UP001589834">
    <property type="component" value="Unassembled WGS sequence"/>
</dbReference>
<name>A0ABV6PX64_9BURK</name>
<dbReference type="HAMAP" id="MF_00024">
    <property type="entry name" value="CobD_CbiB"/>
    <property type="match status" value="1"/>
</dbReference>
<comment type="caution">
    <text evidence="1">Lacks conserved residue(s) required for the propagation of feature annotation.</text>
</comment>